<dbReference type="Pfam" id="PF00060">
    <property type="entry name" value="Lig_chan"/>
    <property type="match status" value="1"/>
</dbReference>
<keyword evidence="3" id="KW-0813">Transport</keyword>
<accession>E2C5H8</accession>
<feature type="binding site" evidence="13">
    <location>
        <position position="258"/>
    </location>
    <ligand>
        <name>L-glutamate</name>
        <dbReference type="ChEBI" id="CHEBI:29985"/>
    </ligand>
</feature>
<feature type="domain" description="Ionotropic glutamate receptor L-glutamate and glycine-binding" evidence="18">
    <location>
        <begin position="18"/>
        <end position="76"/>
    </location>
</feature>
<dbReference type="SMART" id="SM00918">
    <property type="entry name" value="Lig_chan-Glu_bd"/>
    <property type="match status" value="1"/>
</dbReference>
<evidence type="ECO:0000256" key="3">
    <source>
        <dbReference type="ARBA" id="ARBA00022448"/>
    </source>
</evidence>
<comment type="subcellular location">
    <subcellularLocation>
        <location evidence="1">Cell membrane</location>
        <topology evidence="1">Multi-pass membrane protein</topology>
    </subcellularLocation>
</comment>
<evidence type="ECO:0000256" key="10">
    <source>
        <dbReference type="ARBA" id="ARBA00023180"/>
    </source>
</evidence>
<dbReference type="Gene3D" id="3.40.190.10">
    <property type="entry name" value="Periplasmic binding protein-like II"/>
    <property type="match status" value="3"/>
</dbReference>
<feature type="domain" description="Ionotropic glutamate receptor C-terminal" evidence="17">
    <location>
        <begin position="8"/>
        <end position="404"/>
    </location>
</feature>
<evidence type="ECO:0000256" key="8">
    <source>
        <dbReference type="ARBA" id="ARBA00023136"/>
    </source>
</evidence>
<feature type="transmembrane region" description="Helical" evidence="16">
    <location>
        <begin position="429"/>
        <end position="450"/>
    </location>
</feature>
<feature type="binding site" evidence="13">
    <location>
        <position position="92"/>
    </location>
    <ligand>
        <name>L-glutamate</name>
        <dbReference type="ChEBI" id="CHEBI:29985"/>
    </ligand>
</feature>
<dbReference type="InterPro" id="IPR019594">
    <property type="entry name" value="Glu/Gly-bd"/>
</dbReference>
<evidence type="ECO:0000256" key="16">
    <source>
        <dbReference type="SAM" id="Phobius"/>
    </source>
</evidence>
<evidence type="ECO:0000256" key="6">
    <source>
        <dbReference type="ARBA" id="ARBA00022989"/>
    </source>
</evidence>
<dbReference type="GO" id="GO:0015276">
    <property type="term" value="F:ligand-gated monoatomic ion channel activity"/>
    <property type="evidence" value="ECO:0007669"/>
    <property type="project" value="InterPro"/>
</dbReference>
<dbReference type="SUPFAM" id="SSF53850">
    <property type="entry name" value="Periplasmic binding protein-like II"/>
    <property type="match status" value="1"/>
</dbReference>
<feature type="transmembrane region" description="Helical" evidence="16">
    <location>
        <begin position="206"/>
        <end position="226"/>
    </location>
</feature>
<evidence type="ECO:0000256" key="7">
    <source>
        <dbReference type="ARBA" id="ARBA00023065"/>
    </source>
</evidence>
<dbReference type="Proteomes" id="UP000008237">
    <property type="component" value="Unassembled WGS sequence"/>
</dbReference>
<evidence type="ECO:0000256" key="14">
    <source>
        <dbReference type="PIRSR" id="PIRSR601508-2"/>
    </source>
</evidence>
<protein>
    <submittedName>
        <fullName evidence="19">Glutamate receptor, ionotropic kainate 1</fullName>
    </submittedName>
</protein>
<evidence type="ECO:0000256" key="11">
    <source>
        <dbReference type="ARBA" id="ARBA00023286"/>
    </source>
</evidence>
<evidence type="ECO:0000256" key="15">
    <source>
        <dbReference type="PIRSR" id="PIRSR601508-3"/>
    </source>
</evidence>
<feature type="binding site" evidence="13">
    <location>
        <position position="341"/>
    </location>
    <ligand>
        <name>L-glutamate</name>
        <dbReference type="ChEBI" id="CHEBI:29985"/>
    </ligand>
</feature>
<sequence length="476" mass="55154">MNITARPRYRVVTAVSSPFVMYNSSSGSFYGYCIDLLESMSRISGFDYDLVESTDQLFGHVTESGEWTGMIADLLNDSADFAVAALWITHLRRQVVDYTIPFYKDNGFTIMMRRREQFNVFLWFLTILDLQVWLHFAITFLVTSILIRLFERFSPYSYSNMAESYTDEPDQRFASLRECFWFSLTALTPEGASAMPKSLSGKMAVAVWWLLVFVIVAAYNANLAAYRTLDRLERHIETIDNLRRQYQVDYSTIVDSATYRYFESLKDNEELLSSLWRQMSLDESVSDWERSQLTVWEYPVDDKYTKIYNAMRKTGLLANKEEAVNSVRRINRTREFAYIGEATQIRYLALTNCDLKQVGEEFGMRPFAFAVKKGSPLKSKLDDSITQVALRGIPLELEKKWWDENPARAQCPTNDGIDAGFTFNDTRAIFLLIPVGILLASVTLCLQYGYTIRKRRDEKKRRAFVKTSARRECRAK</sequence>
<gene>
    <name evidence="19" type="ORF">EAI_16434</name>
</gene>
<keyword evidence="9 19" id="KW-0675">Receptor</keyword>
<feature type="disulfide bond" evidence="15">
    <location>
        <begin position="353"/>
        <end position="411"/>
    </location>
</feature>
<feature type="site" description="Crucial to convey clamshell closure to channel opening" evidence="14">
    <location>
        <position position="236"/>
    </location>
</feature>
<keyword evidence="7" id="KW-0406">Ion transport</keyword>
<evidence type="ECO:0000313" key="20">
    <source>
        <dbReference type="Proteomes" id="UP000008237"/>
    </source>
</evidence>
<dbReference type="OrthoDB" id="5984008at2759"/>
<keyword evidence="10" id="KW-0325">Glycoprotein</keyword>
<dbReference type="GO" id="GO:0038023">
    <property type="term" value="F:signaling receptor activity"/>
    <property type="evidence" value="ECO:0007669"/>
    <property type="project" value="InterPro"/>
</dbReference>
<keyword evidence="12" id="KW-0407">Ion channel</keyword>
<evidence type="ECO:0000256" key="4">
    <source>
        <dbReference type="ARBA" id="ARBA00022475"/>
    </source>
</evidence>
<proteinExistence type="inferred from homology"/>
<dbReference type="InParanoid" id="E2C5H8"/>
<keyword evidence="4" id="KW-1003">Cell membrane</keyword>
<dbReference type="AlphaFoldDB" id="E2C5H8"/>
<dbReference type="FunFam" id="3.40.190.10:FF:000024">
    <property type="entry name" value="Glutamate receptor, ionotropic, delta 1"/>
    <property type="match status" value="1"/>
</dbReference>
<dbReference type="SUPFAM" id="SSF81324">
    <property type="entry name" value="Voltage-gated potassium channels"/>
    <property type="match status" value="1"/>
</dbReference>
<organism evidence="20">
    <name type="scientific">Harpegnathos saltator</name>
    <name type="common">Jerdon's jumping ant</name>
    <dbReference type="NCBI Taxonomy" id="610380"/>
    <lineage>
        <taxon>Eukaryota</taxon>
        <taxon>Metazoa</taxon>
        <taxon>Ecdysozoa</taxon>
        <taxon>Arthropoda</taxon>
        <taxon>Hexapoda</taxon>
        <taxon>Insecta</taxon>
        <taxon>Pterygota</taxon>
        <taxon>Neoptera</taxon>
        <taxon>Endopterygota</taxon>
        <taxon>Hymenoptera</taxon>
        <taxon>Apocrita</taxon>
        <taxon>Aculeata</taxon>
        <taxon>Formicoidea</taxon>
        <taxon>Formicidae</taxon>
        <taxon>Ponerinae</taxon>
        <taxon>Ponerini</taxon>
        <taxon>Harpegnathos</taxon>
    </lineage>
</organism>
<dbReference type="InterPro" id="IPR001508">
    <property type="entry name" value="Iono_Glu_rcpt_met"/>
</dbReference>
<keyword evidence="20" id="KW-1185">Reference proteome</keyword>
<dbReference type="EMBL" id="GL452770">
    <property type="protein sequence ID" value="EFN76791.1"/>
    <property type="molecule type" value="Genomic_DNA"/>
</dbReference>
<keyword evidence="11" id="KW-1071">Ligand-gated ion channel</keyword>
<dbReference type="InterPro" id="IPR015683">
    <property type="entry name" value="Ionotropic_Glu_rcpt"/>
</dbReference>
<evidence type="ECO:0000256" key="5">
    <source>
        <dbReference type="ARBA" id="ARBA00022692"/>
    </source>
</evidence>
<evidence type="ECO:0000256" key="13">
    <source>
        <dbReference type="PIRSR" id="PIRSR601508-1"/>
    </source>
</evidence>
<name>E2C5H8_HARSA</name>
<evidence type="ECO:0000256" key="9">
    <source>
        <dbReference type="ARBA" id="ARBA00023170"/>
    </source>
</evidence>
<keyword evidence="15" id="KW-1015">Disulfide bond</keyword>
<reference evidence="19 20" key="1">
    <citation type="journal article" date="2010" name="Science">
        <title>Genomic comparison of the ants Camponotus floridanus and Harpegnathos saltator.</title>
        <authorList>
            <person name="Bonasio R."/>
            <person name="Zhang G."/>
            <person name="Ye C."/>
            <person name="Mutti N.S."/>
            <person name="Fang X."/>
            <person name="Qin N."/>
            <person name="Donahue G."/>
            <person name="Yang P."/>
            <person name="Li Q."/>
            <person name="Li C."/>
            <person name="Zhang P."/>
            <person name="Huang Z."/>
            <person name="Berger S.L."/>
            <person name="Reinberg D."/>
            <person name="Wang J."/>
            <person name="Liebig J."/>
        </authorList>
    </citation>
    <scope>NUCLEOTIDE SEQUENCE [LARGE SCALE GENOMIC DNA]</scope>
    <source>
        <strain evidence="19 20">R22 G/1</strain>
    </source>
</reference>
<dbReference type="SMART" id="SM00079">
    <property type="entry name" value="PBPe"/>
    <property type="match status" value="1"/>
</dbReference>
<feature type="transmembrane region" description="Helical" evidence="16">
    <location>
        <begin position="120"/>
        <end position="147"/>
    </location>
</feature>
<dbReference type="GO" id="GO:0005886">
    <property type="term" value="C:plasma membrane"/>
    <property type="evidence" value="ECO:0007669"/>
    <property type="project" value="UniProtKB-SubCell"/>
</dbReference>
<dbReference type="PRINTS" id="PR00177">
    <property type="entry name" value="NMDARECEPTOR"/>
</dbReference>
<dbReference type="Gene3D" id="1.10.287.70">
    <property type="match status" value="1"/>
</dbReference>
<comment type="similarity">
    <text evidence="2">Belongs to the glutamate-gated ion channel (TC 1.A.10.1) family.</text>
</comment>
<keyword evidence="8 16" id="KW-0472">Membrane</keyword>
<keyword evidence="6 16" id="KW-1133">Transmembrane helix</keyword>
<evidence type="ECO:0000256" key="1">
    <source>
        <dbReference type="ARBA" id="ARBA00004651"/>
    </source>
</evidence>
<dbReference type="InterPro" id="IPR001320">
    <property type="entry name" value="Iontro_rcpt_C"/>
</dbReference>
<evidence type="ECO:0000259" key="17">
    <source>
        <dbReference type="SMART" id="SM00079"/>
    </source>
</evidence>
<evidence type="ECO:0000313" key="19">
    <source>
        <dbReference type="EMBL" id="EFN76791.1"/>
    </source>
</evidence>
<dbReference type="Pfam" id="PF10613">
    <property type="entry name" value="Lig_chan-Glu_bd"/>
    <property type="match status" value="1"/>
</dbReference>
<dbReference type="PANTHER" id="PTHR18966">
    <property type="entry name" value="IONOTROPIC GLUTAMATE RECEPTOR"/>
    <property type="match status" value="1"/>
</dbReference>
<evidence type="ECO:0000256" key="12">
    <source>
        <dbReference type="ARBA" id="ARBA00023303"/>
    </source>
</evidence>
<evidence type="ECO:0000259" key="18">
    <source>
        <dbReference type="SMART" id="SM00918"/>
    </source>
</evidence>
<evidence type="ECO:0000256" key="2">
    <source>
        <dbReference type="ARBA" id="ARBA00008685"/>
    </source>
</evidence>
<dbReference type="OMA" id="ILWARES"/>
<keyword evidence="5 16" id="KW-0812">Transmembrane</keyword>